<evidence type="ECO:0000256" key="4">
    <source>
        <dbReference type="SAM" id="MobiDB-lite"/>
    </source>
</evidence>
<dbReference type="SMART" id="SM00119">
    <property type="entry name" value="HECTc"/>
    <property type="match status" value="1"/>
</dbReference>
<sequence length="1288" mass="144571">MPSSSAFGVVRSYLPGAWRCTGRNNEEMVDKFVQTGVITTKEVEDAFRAVPRGAFVPHDLHLEAYLDSPLRGEPHVHLSAPHMYATVLEALKLSPGLSFLNIGSGTGYFSCAAGYILQAQGINHGIELHEDLVQFAEERVQEYLQFCPVIAQDICQPKFLAGNCFRLDPSLCSYDRVYCGAACPISKVAFIVAFTKVGGFAIIPCRNRLLKIERVSATGIKQTCISDVCFASLILLPESESSLPKLSFPEESPRKKEKTVQVYPPDNMVVSRGQARSLLARLRGLQEASECLYTSRPIPVAFCYVPSLHQMERYLNKNMKTIQQTSSVISSPVDQKICFFGPEDACKETGSCDSYEISPDKSIWRHLQEDKLWLTVLEYYYSLCNVSPEKRCQAMNVYIRKRNKHHSGRKESKKYPSYAELSRKLGIVKENQIDSKENQGKQWNSAIGRVHVSCPLSTVSSDSHASETDKEIDFGRSPVSDSLSNTTESRYSNPPNMNHSPADLTLSSGDQMAQSSPQTLSSETDTEGNYSNKYQAKCKGSSEKYTNIPVAMDTNLMERLSLSPSSGWNISDDVSLVNYLSEKSSQGRSKVCFNAEYALNELFSENVLTRSRLSSYSFESLAYRSIVLGRIAQVLDSALHLVTGPSVLEEQNLCPNKYGLESFTESSFISSCQSLDAGETSDPFPRLADEEVTTSQQNAVDDPVKDEKNHCFGRAHAKRTKSSLASLEKLQEQLKAVRRKIFLIEEQKQILHGMQGKTVVSHEAVLELAVDDVKMQRSEMLLKQHKQENHKSQVTALLKKLKEEERFLTKKLESVTELSKVKSFDSFKRNRFAGAGKSIQQLTALPGKLSSYPMNNLECGGIPVQFSLASLLPRIRFLLPLCSQRWRLVHELLHATELCAPDFMPVIAVDRRVPLIDRHGNKRNSVFLQIIRELKREKLHFRWNKWKYDQWWEVKFVGEGIIDQGGGFRDSLAEISDELCPIDDNIPEILPYFIKTPNHKEKMGDFLDCFMPNPGCNDLQMYQWIGVLMGGAFRSDESITLSLPPFVWKLLVGEEVTWAKDYVAIDEAAVKVTDELEVQDKESYQSNYGNACTFSTVLSDGRRVELLPGGEGKVVKPEERQEYASLVRRSRMTEFTKQVQAMKQGLMTVVPEQALSLLTWGNLEHGVCGDRDISLAHLKGACKYGDNLTESCESVKHLWTVLSQFTSIERSRFLRFVTGRRRPPAPFTVAKAGRDKDGLPHASTCASTLFLPEYSSADMAKEKLSKGTQWVGSEASETHMRFLLPLSS</sequence>
<gene>
    <name evidence="6" type="ORF">P5673_019400</name>
</gene>
<evidence type="ECO:0000313" key="6">
    <source>
        <dbReference type="EMBL" id="KAK2558278.1"/>
    </source>
</evidence>
<dbReference type="GO" id="GO:0004842">
    <property type="term" value="F:ubiquitin-protein transferase activity"/>
    <property type="evidence" value="ECO:0007669"/>
    <property type="project" value="InterPro"/>
</dbReference>
<feature type="region of interest" description="Disordered" evidence="4">
    <location>
        <begin position="458"/>
        <end position="535"/>
    </location>
</feature>
<evidence type="ECO:0000256" key="2">
    <source>
        <dbReference type="PROSITE-ProRule" id="PRU00104"/>
    </source>
</evidence>
<feature type="active site" description="Glycyl thioester intermediate" evidence="2">
    <location>
        <position position="1245"/>
    </location>
</feature>
<keyword evidence="7" id="KW-1185">Reference proteome</keyword>
<dbReference type="PANTHER" id="PTHR46654:SF1">
    <property type="entry name" value="E3 UBIQUITIN-PROTEIN LIGASE HECTD3"/>
    <property type="match status" value="1"/>
</dbReference>
<reference evidence="6" key="1">
    <citation type="journal article" date="2023" name="G3 (Bethesda)">
        <title>Whole genome assembly and annotation of the endangered Caribbean coral Acropora cervicornis.</title>
        <authorList>
            <person name="Selwyn J.D."/>
            <person name="Vollmer S.V."/>
        </authorList>
    </citation>
    <scope>NUCLEOTIDE SEQUENCE</scope>
    <source>
        <strain evidence="6">K2</strain>
    </source>
</reference>
<evidence type="ECO:0000256" key="3">
    <source>
        <dbReference type="SAM" id="Coils"/>
    </source>
</evidence>
<feature type="compositionally biased region" description="Polar residues" evidence="4">
    <location>
        <begin position="479"/>
        <end position="534"/>
    </location>
</feature>
<proteinExistence type="predicted"/>
<dbReference type="EMBL" id="JARQWQ010000045">
    <property type="protein sequence ID" value="KAK2558278.1"/>
    <property type="molecule type" value="Genomic_DNA"/>
</dbReference>
<dbReference type="SUPFAM" id="SSF56204">
    <property type="entry name" value="Hect, E3 ligase catalytic domain"/>
    <property type="match status" value="1"/>
</dbReference>
<dbReference type="PROSITE" id="PS50237">
    <property type="entry name" value="HECT"/>
    <property type="match status" value="1"/>
</dbReference>
<keyword evidence="3" id="KW-0175">Coiled coil</keyword>
<reference evidence="6" key="2">
    <citation type="journal article" date="2023" name="Science">
        <title>Genomic signatures of disease resistance in endangered staghorn corals.</title>
        <authorList>
            <person name="Vollmer S.V."/>
            <person name="Selwyn J.D."/>
            <person name="Despard B.A."/>
            <person name="Roesel C.L."/>
        </authorList>
    </citation>
    <scope>NUCLEOTIDE SEQUENCE</scope>
    <source>
        <strain evidence="6">K2</strain>
    </source>
</reference>
<accession>A0AAD9QBJ4</accession>
<dbReference type="PANTHER" id="PTHR46654">
    <property type="entry name" value="E3 UBIQUITIN-PROTEIN LIGASE HECTD3"/>
    <property type="match status" value="1"/>
</dbReference>
<evidence type="ECO:0000256" key="1">
    <source>
        <dbReference type="ARBA" id="ARBA00022786"/>
    </source>
</evidence>
<dbReference type="Gene3D" id="3.30.2160.10">
    <property type="entry name" value="Hect, E3 ligase catalytic domain"/>
    <property type="match status" value="1"/>
</dbReference>
<feature type="coiled-coil region" evidence="3">
    <location>
        <begin position="720"/>
        <end position="747"/>
    </location>
</feature>
<name>A0AAD9QBJ4_ACRCE</name>
<evidence type="ECO:0000313" key="7">
    <source>
        <dbReference type="Proteomes" id="UP001249851"/>
    </source>
</evidence>
<dbReference type="InterPro" id="IPR035983">
    <property type="entry name" value="Hect_E3_ubiquitin_ligase"/>
</dbReference>
<feature type="compositionally biased region" description="Basic and acidic residues" evidence="4">
    <location>
        <begin position="464"/>
        <end position="474"/>
    </location>
</feature>
<keyword evidence="1 2" id="KW-0833">Ubl conjugation pathway</keyword>
<dbReference type="InterPro" id="IPR029063">
    <property type="entry name" value="SAM-dependent_MTases_sf"/>
</dbReference>
<dbReference type="SUPFAM" id="SSF53335">
    <property type="entry name" value="S-adenosyl-L-methionine-dependent methyltransferases"/>
    <property type="match status" value="1"/>
</dbReference>
<dbReference type="CDD" id="cd02440">
    <property type="entry name" value="AdoMet_MTases"/>
    <property type="match status" value="1"/>
</dbReference>
<evidence type="ECO:0000259" key="5">
    <source>
        <dbReference type="PROSITE" id="PS50237"/>
    </source>
</evidence>
<comment type="caution">
    <text evidence="6">The sequence shown here is derived from an EMBL/GenBank/DDBJ whole genome shotgun (WGS) entry which is preliminary data.</text>
</comment>
<dbReference type="Pfam" id="PF00632">
    <property type="entry name" value="HECT"/>
    <property type="match status" value="1"/>
</dbReference>
<protein>
    <submittedName>
        <fullName evidence="6">E3 ubiquitin-protein ligase HECTD3</fullName>
    </submittedName>
</protein>
<dbReference type="Pfam" id="PF01135">
    <property type="entry name" value="PCMT"/>
    <property type="match status" value="1"/>
</dbReference>
<dbReference type="InterPro" id="IPR000569">
    <property type="entry name" value="HECT_dom"/>
</dbReference>
<dbReference type="Gene3D" id="3.90.1750.10">
    <property type="entry name" value="Hect, E3 ligase catalytic domains"/>
    <property type="match status" value="1"/>
</dbReference>
<dbReference type="Gene3D" id="3.40.50.150">
    <property type="entry name" value="Vaccinia Virus protein VP39"/>
    <property type="match status" value="1"/>
</dbReference>
<dbReference type="InterPro" id="IPR042469">
    <property type="entry name" value="HECTD3"/>
</dbReference>
<dbReference type="Proteomes" id="UP001249851">
    <property type="component" value="Unassembled WGS sequence"/>
</dbReference>
<organism evidence="6 7">
    <name type="scientific">Acropora cervicornis</name>
    <name type="common">Staghorn coral</name>
    <dbReference type="NCBI Taxonomy" id="6130"/>
    <lineage>
        <taxon>Eukaryota</taxon>
        <taxon>Metazoa</taxon>
        <taxon>Cnidaria</taxon>
        <taxon>Anthozoa</taxon>
        <taxon>Hexacorallia</taxon>
        <taxon>Scleractinia</taxon>
        <taxon>Astrocoeniina</taxon>
        <taxon>Acroporidae</taxon>
        <taxon>Acropora</taxon>
    </lineage>
</organism>
<feature type="domain" description="HECT" evidence="5">
    <location>
        <begin position="954"/>
        <end position="1264"/>
    </location>
</feature>
<dbReference type="Gene3D" id="3.30.2410.10">
    <property type="entry name" value="Hect, E3 ligase catalytic domain"/>
    <property type="match status" value="1"/>
</dbReference>